<keyword evidence="3" id="KW-1185">Reference proteome</keyword>
<comment type="caution">
    <text evidence="2">The sequence shown here is derived from an EMBL/GenBank/DDBJ whole genome shotgun (WGS) entry which is preliminary data.</text>
</comment>
<evidence type="ECO:0000256" key="1">
    <source>
        <dbReference type="SAM" id="MobiDB-lite"/>
    </source>
</evidence>
<dbReference type="EMBL" id="JYDP01000072">
    <property type="protein sequence ID" value="KRZ09487.1"/>
    <property type="molecule type" value="Genomic_DNA"/>
</dbReference>
<dbReference type="AlphaFoldDB" id="A0A0V1HGV2"/>
<evidence type="ECO:0000313" key="3">
    <source>
        <dbReference type="Proteomes" id="UP000055024"/>
    </source>
</evidence>
<protein>
    <submittedName>
        <fullName evidence="2">Retrovirus-related Pol polyprotein from type-1 retrotransposable element</fullName>
    </submittedName>
</protein>
<reference evidence="2 3" key="1">
    <citation type="submission" date="2015-01" db="EMBL/GenBank/DDBJ databases">
        <title>Evolution of Trichinella species and genotypes.</title>
        <authorList>
            <person name="Korhonen P.K."/>
            <person name="Edoardo P."/>
            <person name="Giuseppe L.R."/>
            <person name="Gasser R.B."/>
        </authorList>
    </citation>
    <scope>NUCLEOTIDE SEQUENCE [LARGE SCALE GENOMIC DNA]</scope>
    <source>
        <strain evidence="2">ISS1029</strain>
    </source>
</reference>
<feature type="region of interest" description="Disordered" evidence="1">
    <location>
        <begin position="260"/>
        <end position="279"/>
    </location>
</feature>
<proteinExistence type="predicted"/>
<dbReference type="SUPFAM" id="SSF56672">
    <property type="entry name" value="DNA/RNA polymerases"/>
    <property type="match status" value="1"/>
</dbReference>
<organism evidence="2 3">
    <name type="scientific">Trichinella zimbabwensis</name>
    <dbReference type="NCBI Taxonomy" id="268475"/>
    <lineage>
        <taxon>Eukaryota</taxon>
        <taxon>Metazoa</taxon>
        <taxon>Ecdysozoa</taxon>
        <taxon>Nematoda</taxon>
        <taxon>Enoplea</taxon>
        <taxon>Dorylaimia</taxon>
        <taxon>Trichinellida</taxon>
        <taxon>Trichinellidae</taxon>
        <taxon>Trichinella</taxon>
    </lineage>
</organism>
<sequence length="279" mass="31271">MERDPGEVLYARLEKAKTPAIMRCRGQDPNKFIDDVSLRSLNGHHSLPLLTSVPVSLLKFRRTEERTRSQYVYFQSLFKRDPKRIAAHLIKNQPLCNVSCPIDVAESALRQRLSERPCVDAAPFKPKCPPNSSNILSPISADEVTLHLKLMSARTSAGLDGVQVSHIRQCDPVCLAKAFNCFLLARHIPQHLKDCRTTLIPKTDDPRPDAEDYRPITIASCLYRLFSKIVTRRLEDCIPLHPRQKAFRSGTDGAFDNITTPAPAVTLSQQPHTSLGGKD</sequence>
<accession>A0A0V1HGV2</accession>
<dbReference type="Proteomes" id="UP000055024">
    <property type="component" value="Unassembled WGS sequence"/>
</dbReference>
<dbReference type="InterPro" id="IPR043502">
    <property type="entry name" value="DNA/RNA_pol_sf"/>
</dbReference>
<dbReference type="STRING" id="268475.A0A0V1HGV2"/>
<dbReference type="OrthoDB" id="5856459at2759"/>
<gene>
    <name evidence="2" type="ORF">T11_15997</name>
</gene>
<evidence type="ECO:0000313" key="2">
    <source>
        <dbReference type="EMBL" id="KRZ09487.1"/>
    </source>
</evidence>
<dbReference type="PANTHER" id="PTHR19446">
    <property type="entry name" value="REVERSE TRANSCRIPTASES"/>
    <property type="match status" value="1"/>
</dbReference>
<name>A0A0V1HGV2_9BILA</name>